<dbReference type="PANTHER" id="PTHR30266">
    <property type="entry name" value="MECHANOSENSITIVE CHANNEL MSCL"/>
    <property type="match status" value="1"/>
</dbReference>
<dbReference type="PANTHER" id="PTHR30266:SF2">
    <property type="entry name" value="LARGE-CONDUCTANCE MECHANOSENSITIVE CHANNEL"/>
    <property type="match status" value="1"/>
</dbReference>
<comment type="similarity">
    <text evidence="9">Belongs to the MscL family.</text>
</comment>
<dbReference type="NCBIfam" id="NF001843">
    <property type="entry name" value="PRK00567.1-4"/>
    <property type="match status" value="1"/>
</dbReference>
<evidence type="ECO:0000313" key="11">
    <source>
        <dbReference type="Proteomes" id="UP000236454"/>
    </source>
</evidence>
<feature type="transmembrane region" description="Helical" evidence="9">
    <location>
        <begin position="87"/>
        <end position="109"/>
    </location>
</feature>
<reference evidence="10 11" key="1">
    <citation type="submission" date="2016-10" db="EMBL/GenBank/DDBJ databases">
        <authorList>
            <person name="de Groot N.N."/>
        </authorList>
    </citation>
    <scope>NUCLEOTIDE SEQUENCE [LARGE SCALE GENOMIC DNA]</scope>
    <source>
        <strain evidence="10 11">CGMCC 1.7005</strain>
    </source>
</reference>
<evidence type="ECO:0000313" key="10">
    <source>
        <dbReference type="EMBL" id="SFT73619.1"/>
    </source>
</evidence>
<dbReference type="AlphaFoldDB" id="A0A1I7AF96"/>
<proteinExistence type="inferred from homology"/>
<sequence>MLKEFKKFIAKGNVLELAVGLIMATYFGAIVKSLVNDIIMPAVGYLIGGVDFNKLTLVIAEAVPEVVNEAGEVVTPAVAEVAIKYGVFINTIIVFIIVAFSVFLVVKAYNNMKARMEKKEEEAPAAPPAPSKEEVLLGEIRDLLKEK</sequence>
<evidence type="ECO:0000256" key="2">
    <source>
        <dbReference type="ARBA" id="ARBA00022448"/>
    </source>
</evidence>
<dbReference type="HAMAP" id="MF_00115">
    <property type="entry name" value="MscL"/>
    <property type="match status" value="1"/>
</dbReference>
<dbReference type="NCBIfam" id="TIGR00220">
    <property type="entry name" value="mscL"/>
    <property type="match status" value="1"/>
</dbReference>
<evidence type="ECO:0000256" key="7">
    <source>
        <dbReference type="ARBA" id="ARBA00023136"/>
    </source>
</evidence>
<dbReference type="EMBL" id="FPAS01000003">
    <property type="protein sequence ID" value="SFT73619.1"/>
    <property type="molecule type" value="Genomic_DNA"/>
</dbReference>
<dbReference type="STRING" id="477690.SAMN05216474_2033"/>
<keyword evidence="5 9" id="KW-1133">Transmembrane helix</keyword>
<keyword evidence="3 9" id="KW-1003">Cell membrane</keyword>
<keyword evidence="11" id="KW-1185">Reference proteome</keyword>
<evidence type="ECO:0000256" key="3">
    <source>
        <dbReference type="ARBA" id="ARBA00022475"/>
    </source>
</evidence>
<evidence type="ECO:0000256" key="4">
    <source>
        <dbReference type="ARBA" id="ARBA00022692"/>
    </source>
</evidence>
<keyword evidence="8 9" id="KW-0407">Ion channel</keyword>
<dbReference type="InterPro" id="IPR001185">
    <property type="entry name" value="MS_channel"/>
</dbReference>
<dbReference type="Proteomes" id="UP000236454">
    <property type="component" value="Unassembled WGS sequence"/>
</dbReference>
<dbReference type="Gene3D" id="1.10.1200.120">
    <property type="entry name" value="Large-conductance mechanosensitive channel, MscL, domain 1"/>
    <property type="match status" value="1"/>
</dbReference>
<dbReference type="Pfam" id="PF01741">
    <property type="entry name" value="MscL"/>
    <property type="match status" value="1"/>
</dbReference>
<keyword evidence="2 9" id="KW-0813">Transport</keyword>
<dbReference type="InterPro" id="IPR036019">
    <property type="entry name" value="MscL_channel"/>
</dbReference>
<accession>A0A1I7AF96</accession>
<evidence type="ECO:0000256" key="6">
    <source>
        <dbReference type="ARBA" id="ARBA00023065"/>
    </source>
</evidence>
<comment type="subcellular location">
    <subcellularLocation>
        <location evidence="9">Cell membrane</location>
        <topology evidence="9">Multi-pass membrane protein</topology>
    </subcellularLocation>
    <subcellularLocation>
        <location evidence="1">Membrane</location>
        <topology evidence="1">Multi-pass membrane protein</topology>
    </subcellularLocation>
</comment>
<feature type="transmembrane region" description="Helical" evidence="9">
    <location>
        <begin position="12"/>
        <end position="31"/>
    </location>
</feature>
<dbReference type="GO" id="GO:0008381">
    <property type="term" value="F:mechanosensitive monoatomic ion channel activity"/>
    <property type="evidence" value="ECO:0007669"/>
    <property type="project" value="UniProtKB-UniRule"/>
</dbReference>
<protein>
    <recommendedName>
        <fullName evidence="9">Large-conductance mechanosensitive channel</fullName>
    </recommendedName>
</protein>
<evidence type="ECO:0000256" key="8">
    <source>
        <dbReference type="ARBA" id="ARBA00023303"/>
    </source>
</evidence>
<dbReference type="PRINTS" id="PR01264">
    <property type="entry name" value="MECHCHANNEL"/>
</dbReference>
<dbReference type="GO" id="GO:0005886">
    <property type="term" value="C:plasma membrane"/>
    <property type="evidence" value="ECO:0007669"/>
    <property type="project" value="UniProtKB-SubCell"/>
</dbReference>
<evidence type="ECO:0000256" key="1">
    <source>
        <dbReference type="ARBA" id="ARBA00004141"/>
    </source>
</evidence>
<keyword evidence="6 9" id="KW-0406">Ion transport</keyword>
<organism evidence="10 11">
    <name type="scientific">Lishizhenia tianjinensis</name>
    <dbReference type="NCBI Taxonomy" id="477690"/>
    <lineage>
        <taxon>Bacteria</taxon>
        <taxon>Pseudomonadati</taxon>
        <taxon>Bacteroidota</taxon>
        <taxon>Flavobacteriia</taxon>
        <taxon>Flavobacteriales</taxon>
        <taxon>Crocinitomicaceae</taxon>
        <taxon>Lishizhenia</taxon>
    </lineage>
</organism>
<name>A0A1I7AF96_9FLAO</name>
<keyword evidence="7 9" id="KW-0472">Membrane</keyword>
<gene>
    <name evidence="9" type="primary">mscL</name>
    <name evidence="10" type="ORF">SAMN05216474_2033</name>
</gene>
<dbReference type="OrthoDB" id="9810350at2"/>
<evidence type="ECO:0000256" key="9">
    <source>
        <dbReference type="HAMAP-Rule" id="MF_00115"/>
    </source>
</evidence>
<comment type="function">
    <text evidence="9">Channel that opens in response to stretch forces in the membrane lipid bilayer. May participate in the regulation of osmotic pressure changes within the cell.</text>
</comment>
<comment type="subunit">
    <text evidence="9">Homopentamer.</text>
</comment>
<dbReference type="SUPFAM" id="SSF81330">
    <property type="entry name" value="Gated mechanosensitive channel"/>
    <property type="match status" value="1"/>
</dbReference>
<dbReference type="InterPro" id="IPR037673">
    <property type="entry name" value="MSC/AndL"/>
</dbReference>
<evidence type="ECO:0000256" key="5">
    <source>
        <dbReference type="ARBA" id="ARBA00022989"/>
    </source>
</evidence>
<keyword evidence="4 9" id="KW-0812">Transmembrane</keyword>